<dbReference type="Pfam" id="PF26593">
    <property type="entry name" value="TraC-like"/>
    <property type="match status" value="1"/>
</dbReference>
<dbReference type="EMBL" id="CP019454">
    <property type="protein sequence ID" value="AUW94040.1"/>
    <property type="molecule type" value="Genomic_DNA"/>
</dbReference>
<organism evidence="2 3">
    <name type="scientific">Sulfobacillus thermotolerans</name>
    <dbReference type="NCBI Taxonomy" id="338644"/>
    <lineage>
        <taxon>Bacteria</taxon>
        <taxon>Bacillati</taxon>
        <taxon>Bacillota</taxon>
        <taxon>Clostridia</taxon>
        <taxon>Eubacteriales</taxon>
        <taxon>Clostridiales Family XVII. Incertae Sedis</taxon>
        <taxon>Sulfobacillus</taxon>
    </lineage>
</organism>
<evidence type="ECO:0000313" key="2">
    <source>
        <dbReference type="EMBL" id="AUW94040.1"/>
    </source>
</evidence>
<name>A0ABM6RRJ5_9FIRM</name>
<dbReference type="Proteomes" id="UP000325292">
    <property type="component" value="Chromosome"/>
</dbReference>
<reference evidence="2 3" key="1">
    <citation type="journal article" date="2019" name="Sci. Rep.">
        <title>Sulfobacillus thermotolerans: new insights into resistance and metabolic capacities of acidophilic chemolithotrophs.</title>
        <authorList>
            <person name="Panyushkina A.E."/>
            <person name="Babenko V.V."/>
            <person name="Nikitina A.S."/>
            <person name="Selezneva O.V."/>
            <person name="Tsaplina I.A."/>
            <person name="Letarova M.A."/>
            <person name="Kostryukova E.S."/>
            <person name="Letarov A.V."/>
        </authorList>
    </citation>
    <scope>NUCLEOTIDE SEQUENCE [LARGE SCALE GENOMIC DNA]</scope>
    <source>
        <strain evidence="2 3">Kr1</strain>
    </source>
</reference>
<proteinExistence type="predicted"/>
<gene>
    <name evidence="2" type="ORF">BXT84_08820</name>
</gene>
<evidence type="ECO:0000313" key="3">
    <source>
        <dbReference type="Proteomes" id="UP000325292"/>
    </source>
</evidence>
<keyword evidence="3" id="KW-1185">Reference proteome</keyword>
<dbReference type="InterPro" id="IPR058596">
    <property type="entry name" value="TraC-like_dom"/>
</dbReference>
<accession>A0ABM6RRJ5</accession>
<feature type="domain" description="TraC-like" evidence="1">
    <location>
        <begin position="25"/>
        <end position="121"/>
    </location>
</feature>
<protein>
    <submittedName>
        <fullName evidence="2">Type VI secretion protein</fullName>
    </submittedName>
</protein>
<evidence type="ECO:0000259" key="1">
    <source>
        <dbReference type="Pfam" id="PF26593"/>
    </source>
</evidence>
<sequence length="193" mass="22090">MDILINKLFPIQAIGPGLCLLHKNRYVAVLEAIPVNFAMRSDVDQERMVSGYANFLNGLSFPVQIFVRSETLRVNDYLADLVDQTTQMEPSLRPALDDYLQFIKESVTVHRLIKRHFYLVLSWISNDFRKPLGTGEPLWDEAAQELLRRQELIAQGLMALGIRVNTLDQAMMLKFLHASFGREQPSTELAPWS</sequence>